<dbReference type="Proteomes" id="UP000190042">
    <property type="component" value="Unassembled WGS sequence"/>
</dbReference>
<keyword evidence="12" id="KW-0969">Cilium</keyword>
<keyword evidence="7" id="KW-1005">Bacterial flagellum biogenesis</keyword>
<evidence type="ECO:0000313" key="12">
    <source>
        <dbReference type="EMBL" id="SKB00012.1"/>
    </source>
</evidence>
<keyword evidence="10" id="KW-1006">Bacterial flagellum protein export</keyword>
<evidence type="ECO:0000256" key="9">
    <source>
        <dbReference type="ARBA" id="ARBA00023136"/>
    </source>
</evidence>
<keyword evidence="5" id="KW-1003">Cell membrane</keyword>
<dbReference type="GO" id="GO:0044781">
    <property type="term" value="P:bacterial-type flagellum organization"/>
    <property type="evidence" value="ECO:0007669"/>
    <property type="project" value="UniProtKB-KW"/>
</dbReference>
<dbReference type="InterPro" id="IPR053716">
    <property type="entry name" value="Flag_assembly_chemotaxis_eff"/>
</dbReference>
<dbReference type="RefSeq" id="WP_009765509.1">
    <property type="nucleotide sequence ID" value="NZ_FUYJ01000004.1"/>
</dbReference>
<accession>A0A1T4YDW3</accession>
<evidence type="ECO:0000256" key="10">
    <source>
        <dbReference type="ARBA" id="ARBA00023225"/>
    </source>
</evidence>
<keyword evidence="13" id="KW-1185">Reference proteome</keyword>
<comment type="similarity">
    <text evidence="2">Belongs to the FliJ family.</text>
</comment>
<evidence type="ECO:0000313" key="13">
    <source>
        <dbReference type="Proteomes" id="UP000190042"/>
    </source>
</evidence>
<organism evidence="12 13">
    <name type="scientific">Sporosarcina newyorkensis</name>
    <dbReference type="NCBI Taxonomy" id="759851"/>
    <lineage>
        <taxon>Bacteria</taxon>
        <taxon>Bacillati</taxon>
        <taxon>Bacillota</taxon>
        <taxon>Bacilli</taxon>
        <taxon>Bacillales</taxon>
        <taxon>Caryophanaceae</taxon>
        <taxon>Sporosarcina</taxon>
    </lineage>
</organism>
<keyword evidence="8" id="KW-0653">Protein transport</keyword>
<gene>
    <name evidence="12" type="ORF">SAMN04244570_2394</name>
</gene>
<dbReference type="EMBL" id="FUYJ01000004">
    <property type="protein sequence ID" value="SKB00012.1"/>
    <property type="molecule type" value="Genomic_DNA"/>
</dbReference>
<keyword evidence="9" id="KW-0472">Membrane</keyword>
<keyword evidence="11" id="KW-0175">Coiled coil</keyword>
<evidence type="ECO:0000256" key="3">
    <source>
        <dbReference type="ARBA" id="ARBA00020392"/>
    </source>
</evidence>
<keyword evidence="4" id="KW-0813">Transport</keyword>
<sequence length="150" mass="18498">MTSYHYRFEKVLTLREQERDETEMAYKEAIQQFEEVARELYDQLKKKEDTLEEQQQRMSTGFSIDDLHHYSRFINTLDMKIDYIQQEVVKSRSKMNWYESQLLEKNIEVKKFEKMKEKGKQQYDAEMDHVEANRIDELSTMKFRSKEDRW</sequence>
<evidence type="ECO:0000256" key="1">
    <source>
        <dbReference type="ARBA" id="ARBA00004413"/>
    </source>
</evidence>
<proteinExistence type="inferred from homology"/>
<dbReference type="GO" id="GO:0071973">
    <property type="term" value="P:bacterial-type flagellum-dependent cell motility"/>
    <property type="evidence" value="ECO:0007669"/>
    <property type="project" value="InterPro"/>
</dbReference>
<evidence type="ECO:0000256" key="5">
    <source>
        <dbReference type="ARBA" id="ARBA00022475"/>
    </source>
</evidence>
<evidence type="ECO:0000256" key="2">
    <source>
        <dbReference type="ARBA" id="ARBA00010004"/>
    </source>
</evidence>
<keyword evidence="6" id="KW-0145">Chemotaxis</keyword>
<dbReference type="NCBIfam" id="TIGR02473">
    <property type="entry name" value="flagell_FliJ"/>
    <property type="match status" value="1"/>
</dbReference>
<keyword evidence="12" id="KW-0966">Cell projection</keyword>
<protein>
    <recommendedName>
        <fullName evidence="3">Flagellar FliJ protein</fullName>
    </recommendedName>
</protein>
<dbReference type="GO" id="GO:0015031">
    <property type="term" value="P:protein transport"/>
    <property type="evidence" value="ECO:0007669"/>
    <property type="project" value="UniProtKB-KW"/>
</dbReference>
<keyword evidence="12" id="KW-0282">Flagellum</keyword>
<dbReference type="Pfam" id="PF02050">
    <property type="entry name" value="FliJ"/>
    <property type="match status" value="1"/>
</dbReference>
<dbReference type="GO" id="GO:0006935">
    <property type="term" value="P:chemotaxis"/>
    <property type="evidence" value="ECO:0007669"/>
    <property type="project" value="UniProtKB-KW"/>
</dbReference>
<comment type="subcellular location">
    <subcellularLocation>
        <location evidence="1">Cell membrane</location>
        <topology evidence="1">Peripheral membrane protein</topology>
        <orientation evidence="1">Cytoplasmic side</orientation>
    </subcellularLocation>
</comment>
<name>A0A1T4YDW3_9BACL</name>
<reference evidence="13" key="1">
    <citation type="submission" date="2017-02" db="EMBL/GenBank/DDBJ databases">
        <authorList>
            <person name="Varghese N."/>
            <person name="Submissions S."/>
        </authorList>
    </citation>
    <scope>NUCLEOTIDE SEQUENCE [LARGE SCALE GENOMIC DNA]</scope>
    <source>
        <strain evidence="13">DSM 23966</strain>
    </source>
</reference>
<dbReference type="InterPro" id="IPR012823">
    <property type="entry name" value="Flagell_FliJ"/>
</dbReference>
<feature type="coiled-coil region" evidence="11">
    <location>
        <begin position="19"/>
        <end position="57"/>
    </location>
</feature>
<evidence type="ECO:0000256" key="6">
    <source>
        <dbReference type="ARBA" id="ARBA00022500"/>
    </source>
</evidence>
<evidence type="ECO:0000256" key="8">
    <source>
        <dbReference type="ARBA" id="ARBA00022927"/>
    </source>
</evidence>
<evidence type="ECO:0000256" key="7">
    <source>
        <dbReference type="ARBA" id="ARBA00022795"/>
    </source>
</evidence>
<dbReference type="GO" id="GO:0005886">
    <property type="term" value="C:plasma membrane"/>
    <property type="evidence" value="ECO:0007669"/>
    <property type="project" value="UniProtKB-SubCell"/>
</dbReference>
<evidence type="ECO:0000256" key="4">
    <source>
        <dbReference type="ARBA" id="ARBA00022448"/>
    </source>
</evidence>
<dbReference type="AlphaFoldDB" id="A0A1T4YDW3"/>
<dbReference type="GO" id="GO:0009288">
    <property type="term" value="C:bacterial-type flagellum"/>
    <property type="evidence" value="ECO:0007669"/>
    <property type="project" value="InterPro"/>
</dbReference>
<evidence type="ECO:0000256" key="11">
    <source>
        <dbReference type="SAM" id="Coils"/>
    </source>
</evidence>
<dbReference type="Gene3D" id="1.10.287.1700">
    <property type="match status" value="1"/>
</dbReference>